<dbReference type="GO" id="GO:0034200">
    <property type="term" value="F:D-glycero-beta-D-manno-heptose 1,7-bisphosphate 7-phosphatase activity"/>
    <property type="evidence" value="ECO:0007669"/>
    <property type="project" value="UniProtKB-EC"/>
</dbReference>
<gene>
    <name evidence="18" type="primary">gmhB</name>
    <name evidence="18" type="ORF">G3446_16340</name>
</gene>
<dbReference type="CDD" id="cd07503">
    <property type="entry name" value="HAD_HisB-N"/>
    <property type="match status" value="1"/>
</dbReference>
<keyword evidence="11 17" id="KW-0460">Magnesium</keyword>
<evidence type="ECO:0000256" key="1">
    <source>
        <dbReference type="ARBA" id="ARBA00001226"/>
    </source>
</evidence>
<dbReference type="NCBIfam" id="TIGR01656">
    <property type="entry name" value="Histidinol-ppas"/>
    <property type="match status" value="1"/>
</dbReference>
<evidence type="ECO:0000313" key="18">
    <source>
        <dbReference type="EMBL" id="NEV63435.1"/>
    </source>
</evidence>
<accession>A0A6M0K4Y6</accession>
<comment type="pathway">
    <text evidence="5">Nucleotide-sugar biosynthesis; ADP-L-glycero-beta-D-manno-heptose biosynthesis; ADP-L-glycero-beta-D-manno-heptose from D-glycero-beta-D-manno-heptose 7-phosphate: step 2/4.</text>
</comment>
<evidence type="ECO:0000313" key="19">
    <source>
        <dbReference type="Proteomes" id="UP000483379"/>
    </source>
</evidence>
<feature type="site" description="Stabilizes the phosphoryl group" evidence="16">
    <location>
        <position position="109"/>
    </location>
</feature>
<feature type="site" description="Contributes to substrate recognition" evidence="16">
    <location>
        <position position="108"/>
    </location>
</feature>
<dbReference type="AlphaFoldDB" id="A0A6M0K4Y6"/>
<evidence type="ECO:0000256" key="16">
    <source>
        <dbReference type="PIRSR" id="PIRSR004682-3"/>
    </source>
</evidence>
<feature type="binding site" evidence="17">
    <location>
        <position position="105"/>
    </location>
    <ligand>
        <name>Zn(2+)</name>
        <dbReference type="ChEBI" id="CHEBI:29105"/>
    </ligand>
</feature>
<feature type="binding site" evidence="17">
    <location>
        <position position="17"/>
    </location>
    <ligand>
        <name>Mg(2+)</name>
        <dbReference type="ChEBI" id="CHEBI:18420"/>
    </ligand>
</feature>
<dbReference type="InterPro" id="IPR004446">
    <property type="entry name" value="Heptose_bisP_phosphatase"/>
</dbReference>
<protein>
    <recommendedName>
        <fullName evidence="14">D,D-heptose 1,7-bisphosphate phosphatase</fullName>
        <ecNumber evidence="14">3.1.3.-</ecNumber>
    </recommendedName>
</protein>
<comment type="subunit">
    <text evidence="6">Monomer.</text>
</comment>
<evidence type="ECO:0000256" key="8">
    <source>
        <dbReference type="ARBA" id="ARBA00022723"/>
    </source>
</evidence>
<dbReference type="PANTHER" id="PTHR42891">
    <property type="entry name" value="D-GLYCERO-BETA-D-MANNO-HEPTOSE-1,7-BISPHOSPHATE 7-PHOSPHATASE"/>
    <property type="match status" value="1"/>
</dbReference>
<dbReference type="RefSeq" id="WP_164453899.1">
    <property type="nucleotide sequence ID" value="NZ_JAAIJQ010000051.1"/>
</dbReference>
<dbReference type="InterPro" id="IPR036412">
    <property type="entry name" value="HAD-like_sf"/>
</dbReference>
<comment type="subcellular location">
    <subcellularLocation>
        <location evidence="4 14">Cytoplasm</location>
    </subcellularLocation>
</comment>
<dbReference type="PANTHER" id="PTHR42891:SF1">
    <property type="entry name" value="D-GLYCERO-BETA-D-MANNO-HEPTOSE-1,7-BISPHOSPHATE 7-PHOSPHATASE"/>
    <property type="match status" value="1"/>
</dbReference>
<evidence type="ECO:0000256" key="10">
    <source>
        <dbReference type="ARBA" id="ARBA00022833"/>
    </source>
</evidence>
<evidence type="ECO:0000256" key="6">
    <source>
        <dbReference type="ARBA" id="ARBA00011245"/>
    </source>
</evidence>
<comment type="similarity">
    <text evidence="13 14">Belongs to the gmhB family.</text>
</comment>
<feature type="binding site" evidence="17">
    <location>
        <position position="99"/>
    </location>
    <ligand>
        <name>Zn(2+)</name>
        <dbReference type="ChEBI" id="CHEBI:29105"/>
    </ligand>
</feature>
<dbReference type="NCBIfam" id="NF006506">
    <property type="entry name" value="PRK08942.1"/>
    <property type="match status" value="1"/>
</dbReference>
<organism evidence="18 19">
    <name type="scientific">Thiorhodococcus minor</name>
    <dbReference type="NCBI Taxonomy" id="57489"/>
    <lineage>
        <taxon>Bacteria</taxon>
        <taxon>Pseudomonadati</taxon>
        <taxon>Pseudomonadota</taxon>
        <taxon>Gammaproteobacteria</taxon>
        <taxon>Chromatiales</taxon>
        <taxon>Chromatiaceae</taxon>
        <taxon>Thiorhodococcus</taxon>
    </lineage>
</organism>
<feature type="site" description="Stabilizes the phosphoryl group" evidence="16">
    <location>
        <position position="58"/>
    </location>
</feature>
<feature type="binding site" evidence="17">
    <location>
        <position position="134"/>
    </location>
    <ligand>
        <name>Mg(2+)</name>
        <dbReference type="ChEBI" id="CHEBI:18420"/>
    </ligand>
</feature>
<dbReference type="Pfam" id="PF13242">
    <property type="entry name" value="Hydrolase_like"/>
    <property type="match status" value="1"/>
</dbReference>
<comment type="caution">
    <text evidence="18">The sequence shown here is derived from an EMBL/GenBank/DDBJ whole genome shotgun (WGS) entry which is preliminary data.</text>
</comment>
<dbReference type="InterPro" id="IPR006543">
    <property type="entry name" value="Histidinol-phos"/>
</dbReference>
<evidence type="ECO:0000256" key="3">
    <source>
        <dbReference type="ARBA" id="ARBA00001947"/>
    </source>
</evidence>
<feature type="binding site" evidence="17">
    <location>
        <position position="97"/>
    </location>
    <ligand>
        <name>Zn(2+)</name>
        <dbReference type="ChEBI" id="CHEBI:29105"/>
    </ligand>
</feature>
<dbReference type="InterPro" id="IPR006549">
    <property type="entry name" value="HAD-SF_hydro_IIIA"/>
</dbReference>
<dbReference type="PIRSF" id="PIRSF004682">
    <property type="entry name" value="GmhB"/>
    <property type="match status" value="1"/>
</dbReference>
<proteinExistence type="inferred from homology"/>
<dbReference type="GO" id="GO:0005737">
    <property type="term" value="C:cytoplasm"/>
    <property type="evidence" value="ECO:0007669"/>
    <property type="project" value="UniProtKB-SubCell"/>
</dbReference>
<comment type="catalytic activity">
    <reaction evidence="1">
        <text>D-glycero-beta-D-manno-heptose 1,7-bisphosphate + H2O = D-glycero-beta-D-manno-heptose 1-phosphate + phosphate</text>
        <dbReference type="Rhea" id="RHEA:28518"/>
        <dbReference type="ChEBI" id="CHEBI:15377"/>
        <dbReference type="ChEBI" id="CHEBI:43474"/>
        <dbReference type="ChEBI" id="CHEBI:60208"/>
        <dbReference type="ChEBI" id="CHEBI:61593"/>
        <dbReference type="EC" id="3.1.3.82"/>
    </reaction>
</comment>
<dbReference type="Proteomes" id="UP000483379">
    <property type="component" value="Unassembled WGS sequence"/>
</dbReference>
<feature type="active site" description="Nucleophile" evidence="15">
    <location>
        <position position="15"/>
    </location>
</feature>
<dbReference type="SUPFAM" id="SSF56784">
    <property type="entry name" value="HAD-like"/>
    <property type="match status" value="1"/>
</dbReference>
<feature type="binding site" evidence="17">
    <location>
        <position position="15"/>
    </location>
    <ligand>
        <name>Mg(2+)</name>
        <dbReference type="ChEBI" id="CHEBI:18420"/>
    </ligand>
</feature>
<dbReference type="InterPro" id="IPR023214">
    <property type="entry name" value="HAD_sf"/>
</dbReference>
<reference evidence="18 19" key="1">
    <citation type="submission" date="2020-02" db="EMBL/GenBank/DDBJ databases">
        <title>Genome sequences of Thiorhodococcus mannitoliphagus and Thiorhodococcus minor, purple sulfur photosynthetic bacteria in the gammaproteobacterial family, Chromatiaceae.</title>
        <authorList>
            <person name="Aviles F.A."/>
            <person name="Meyer T.E."/>
            <person name="Kyndt J.A."/>
        </authorList>
    </citation>
    <scope>NUCLEOTIDE SEQUENCE [LARGE SCALE GENOMIC DNA]</scope>
    <source>
        <strain evidence="18 19">DSM 11518</strain>
    </source>
</reference>
<feature type="active site" description="Proton donor" evidence="15">
    <location>
        <position position="17"/>
    </location>
</feature>
<keyword evidence="9 14" id="KW-0378">Hydrolase</keyword>
<dbReference type="GO" id="GO:0005975">
    <property type="term" value="P:carbohydrate metabolic process"/>
    <property type="evidence" value="ECO:0007669"/>
    <property type="project" value="InterPro"/>
</dbReference>
<evidence type="ECO:0000256" key="7">
    <source>
        <dbReference type="ARBA" id="ARBA00022490"/>
    </source>
</evidence>
<dbReference type="EMBL" id="JAAIJQ010000051">
    <property type="protein sequence ID" value="NEV63435.1"/>
    <property type="molecule type" value="Genomic_DNA"/>
</dbReference>
<keyword evidence="19" id="KW-1185">Reference proteome</keyword>
<dbReference type="Gene3D" id="3.40.50.1000">
    <property type="entry name" value="HAD superfamily/HAD-like"/>
    <property type="match status" value="1"/>
</dbReference>
<evidence type="ECO:0000256" key="2">
    <source>
        <dbReference type="ARBA" id="ARBA00001946"/>
    </source>
</evidence>
<dbReference type="GO" id="GO:0046872">
    <property type="term" value="F:metal ion binding"/>
    <property type="evidence" value="ECO:0007669"/>
    <property type="project" value="UniProtKB-KW"/>
</dbReference>
<evidence type="ECO:0000256" key="4">
    <source>
        <dbReference type="ARBA" id="ARBA00004496"/>
    </source>
</evidence>
<keyword evidence="7 14" id="KW-0963">Cytoplasm</keyword>
<comment type="cofactor">
    <cofactor evidence="2 17">
        <name>Mg(2+)</name>
        <dbReference type="ChEBI" id="CHEBI:18420"/>
    </cofactor>
</comment>
<evidence type="ECO:0000256" key="9">
    <source>
        <dbReference type="ARBA" id="ARBA00022801"/>
    </source>
</evidence>
<keyword evidence="12 14" id="KW-0119">Carbohydrate metabolism</keyword>
<feature type="binding site" evidence="17">
    <location>
        <position position="107"/>
    </location>
    <ligand>
        <name>Zn(2+)</name>
        <dbReference type="ChEBI" id="CHEBI:29105"/>
    </ligand>
</feature>
<evidence type="ECO:0000256" key="5">
    <source>
        <dbReference type="ARBA" id="ARBA00004708"/>
    </source>
</evidence>
<evidence type="ECO:0000256" key="13">
    <source>
        <dbReference type="ARBA" id="ARBA00061616"/>
    </source>
</evidence>
<evidence type="ECO:0000256" key="12">
    <source>
        <dbReference type="ARBA" id="ARBA00023277"/>
    </source>
</evidence>
<dbReference type="EC" id="3.1.3.-" evidence="14"/>
<evidence type="ECO:0000256" key="17">
    <source>
        <dbReference type="PIRSR" id="PIRSR004682-4"/>
    </source>
</evidence>
<dbReference type="FunFam" id="3.40.50.1000:FF:000168">
    <property type="entry name" value="D,D-heptose 1,7-bisphosphate phosphatase"/>
    <property type="match status" value="1"/>
</dbReference>
<keyword evidence="10 17" id="KW-0862">Zinc</keyword>
<evidence type="ECO:0000256" key="14">
    <source>
        <dbReference type="PIRNR" id="PIRNR004682"/>
    </source>
</evidence>
<dbReference type="NCBIfam" id="TIGR01662">
    <property type="entry name" value="HAD-SF-IIIA"/>
    <property type="match status" value="1"/>
</dbReference>
<sequence>MRQPPSSAGRLVILDRDGVINHDSDTYVKSVGEWTPIPGSIDAITRLSRSGYRVAVATNQSGLARSLFTHAELNAIHRQLHALLATQGGKIELIAFCPHGPDAGCRCRKPGPGLLEEIAGRFGCCLESVPFIGDSISDVRAARAAGASPWLVRTGKGERTLAGSRGRELADVPIFADLGAAAHALLTDQGYL</sequence>
<evidence type="ECO:0000256" key="11">
    <source>
        <dbReference type="ARBA" id="ARBA00022842"/>
    </source>
</evidence>
<comment type="cofactor">
    <cofactor evidence="3 17">
        <name>Zn(2+)</name>
        <dbReference type="ChEBI" id="CHEBI:29105"/>
    </cofactor>
</comment>
<name>A0A6M0K4Y6_9GAMM</name>
<evidence type="ECO:0000256" key="15">
    <source>
        <dbReference type="PIRSR" id="PIRSR004682-1"/>
    </source>
</evidence>
<keyword evidence="8 17" id="KW-0479">Metal-binding</keyword>